<comment type="caution">
    <text evidence="1">The sequence shown here is derived from an EMBL/GenBank/DDBJ whole genome shotgun (WGS) entry which is preliminary data.</text>
</comment>
<organism evidence="1 2">
    <name type="scientific">Dentiscutata heterogama</name>
    <dbReference type="NCBI Taxonomy" id="1316150"/>
    <lineage>
        <taxon>Eukaryota</taxon>
        <taxon>Fungi</taxon>
        <taxon>Fungi incertae sedis</taxon>
        <taxon>Mucoromycota</taxon>
        <taxon>Glomeromycotina</taxon>
        <taxon>Glomeromycetes</taxon>
        <taxon>Diversisporales</taxon>
        <taxon>Gigasporaceae</taxon>
        <taxon>Dentiscutata</taxon>
    </lineage>
</organism>
<evidence type="ECO:0000313" key="2">
    <source>
        <dbReference type="Proteomes" id="UP000789702"/>
    </source>
</evidence>
<feature type="non-terminal residue" evidence="1">
    <location>
        <position position="1"/>
    </location>
</feature>
<keyword evidence="2" id="KW-1185">Reference proteome</keyword>
<name>A0ACA9PMT7_9GLOM</name>
<reference evidence="1" key="1">
    <citation type="submission" date="2021-06" db="EMBL/GenBank/DDBJ databases">
        <authorList>
            <person name="Kallberg Y."/>
            <person name="Tangrot J."/>
            <person name="Rosling A."/>
        </authorList>
    </citation>
    <scope>NUCLEOTIDE SEQUENCE</scope>
    <source>
        <strain evidence="1">IL203A</strain>
    </source>
</reference>
<proteinExistence type="predicted"/>
<dbReference type="EMBL" id="CAJVPU010030243">
    <property type="protein sequence ID" value="CAG8713380.1"/>
    <property type="molecule type" value="Genomic_DNA"/>
</dbReference>
<feature type="non-terminal residue" evidence="1">
    <location>
        <position position="194"/>
    </location>
</feature>
<accession>A0ACA9PMT7</accession>
<evidence type="ECO:0000313" key="1">
    <source>
        <dbReference type="EMBL" id="CAG8713380.1"/>
    </source>
</evidence>
<protein>
    <submittedName>
        <fullName evidence="1">4332_t:CDS:1</fullName>
    </submittedName>
</protein>
<dbReference type="Proteomes" id="UP000789702">
    <property type="component" value="Unassembled WGS sequence"/>
</dbReference>
<gene>
    <name evidence="1" type="ORF">DHETER_LOCUS12394</name>
</gene>
<sequence>NLPLRGENQWPTNPSEFRSVFEQYIEHMKSLGAKVMSAIAMGLGLEHDYFEEFMDDSFWVMRVIGYPPLNSANGLNRVKYSCGEHTELAIMRSERDSTKDALQVKTKEGDWINVDPIPNSFVVNIGDMLNIWTNDLYKSTLHRVIHNSSNYRVSIPFFYEPNFDAKIEPLSKCLEVDPVSHHEGVVYGEHLLSK</sequence>